<feature type="signal peptide" evidence="1">
    <location>
        <begin position="1"/>
        <end position="22"/>
    </location>
</feature>
<evidence type="ECO:0000256" key="1">
    <source>
        <dbReference type="SAM" id="SignalP"/>
    </source>
</evidence>
<gene>
    <name evidence="3" type="ORF">K6978_19915</name>
</gene>
<keyword evidence="1" id="KW-0732">Signal</keyword>
<dbReference type="Pfam" id="PF07007">
    <property type="entry name" value="LprI"/>
    <property type="match status" value="1"/>
</dbReference>
<proteinExistence type="predicted"/>
<evidence type="ECO:0000313" key="4">
    <source>
        <dbReference type="Proteomes" id="UP001214201"/>
    </source>
</evidence>
<sequence>MKRNTMLALVVVLGGLPALAHAQDCEEGATTAAQVRNCLSGKEDALLDKAYAETLRRARTQDATLAPKLSLAQASWLKFAQDSCEYTVASSTLQTNSNDARLMCMQTFIQARIRVLNGYQRALEQER</sequence>
<organism evidence="3 4">
    <name type="scientific">Xanthomonas cucurbitae</name>
    <dbReference type="NCBI Taxonomy" id="56453"/>
    <lineage>
        <taxon>Bacteria</taxon>
        <taxon>Pseudomonadati</taxon>
        <taxon>Pseudomonadota</taxon>
        <taxon>Gammaproteobacteria</taxon>
        <taxon>Lysobacterales</taxon>
        <taxon>Lysobacteraceae</taxon>
        <taxon>Xanthomonas</taxon>
    </lineage>
</organism>
<dbReference type="Proteomes" id="UP001214201">
    <property type="component" value="Chromosome"/>
</dbReference>
<dbReference type="Gene3D" id="1.20.1270.180">
    <property type="match status" value="1"/>
</dbReference>
<name>A0ABY7YCG4_9XANT</name>
<reference evidence="3 4" key="1">
    <citation type="submission" date="2021-08" db="EMBL/GenBank/DDBJ databases">
        <title>Genome sequences of Xanthomonas cucurbitae isolates from 5 Midwestern US states.</title>
        <authorList>
            <person name="Hind S.R."/>
        </authorList>
    </citation>
    <scope>NUCLEOTIDE SEQUENCE [LARGE SCALE GENOMIC DNA]</scope>
    <source>
        <strain evidence="3 4">OH_261</strain>
    </source>
</reference>
<feature type="chain" id="PRO_5047194976" evidence="1">
    <location>
        <begin position="23"/>
        <end position="127"/>
    </location>
</feature>
<accession>A0ABY7YCG4</accession>
<protein>
    <submittedName>
        <fullName evidence="3">Lysozyme inhibitor LprI family protein</fullName>
    </submittedName>
</protein>
<keyword evidence="4" id="KW-1185">Reference proteome</keyword>
<dbReference type="EMBL" id="CP082214">
    <property type="protein sequence ID" value="WDM71554.1"/>
    <property type="molecule type" value="Genomic_DNA"/>
</dbReference>
<evidence type="ECO:0000313" key="3">
    <source>
        <dbReference type="EMBL" id="WDM71554.1"/>
    </source>
</evidence>
<feature type="domain" description="Lysozyme inhibitor LprI-like N-terminal" evidence="2">
    <location>
        <begin position="25"/>
        <end position="116"/>
    </location>
</feature>
<dbReference type="InterPro" id="IPR009739">
    <property type="entry name" value="LprI-like_N"/>
</dbReference>
<dbReference type="RefSeq" id="WP_159407847.1">
    <property type="nucleotide sequence ID" value="NZ_CP033326.1"/>
</dbReference>
<evidence type="ECO:0000259" key="2">
    <source>
        <dbReference type="Pfam" id="PF07007"/>
    </source>
</evidence>